<dbReference type="PROSITE" id="PS50292">
    <property type="entry name" value="PEROXIDASE_3"/>
    <property type="match status" value="1"/>
</dbReference>
<evidence type="ECO:0008006" key="5">
    <source>
        <dbReference type="Google" id="ProtNLM"/>
    </source>
</evidence>
<evidence type="ECO:0000313" key="3">
    <source>
        <dbReference type="EMBL" id="KAH9417942.1"/>
    </source>
</evidence>
<dbReference type="Proteomes" id="UP000887458">
    <property type="component" value="Unassembled WGS sequence"/>
</dbReference>
<feature type="compositionally biased region" description="Low complexity" evidence="2">
    <location>
        <begin position="53"/>
        <end position="70"/>
    </location>
</feature>
<comment type="caution">
    <text evidence="3">The sequence shown here is derived from an EMBL/GenBank/DDBJ whole genome shotgun (WGS) entry which is preliminary data.</text>
</comment>
<evidence type="ECO:0000256" key="1">
    <source>
        <dbReference type="ARBA" id="ARBA00022559"/>
    </source>
</evidence>
<name>A0ABQ8J601_DERPT</name>
<dbReference type="PANTHER" id="PTHR11475:SF106">
    <property type="entry name" value="CURLY SU"/>
    <property type="match status" value="1"/>
</dbReference>
<feature type="region of interest" description="Disordered" evidence="2">
    <location>
        <begin position="207"/>
        <end position="230"/>
    </location>
</feature>
<dbReference type="PANTHER" id="PTHR11475">
    <property type="entry name" value="OXIDASE/PEROXIDASE"/>
    <property type="match status" value="1"/>
</dbReference>
<protein>
    <recommendedName>
        <fullName evidence="5">Peroxidase-like</fullName>
    </recommendedName>
</protein>
<sequence>MDHHHCDCSPFRTTTTLFSNIIDTFLKNFMKLTSNIDDGDDHRSSTLSTKIFSSNDSQQNNNNNNNDNNSKNVGIKSQIKMSSLLCCGRPQSSSSSTTTTTTISSTTTTTTKCIKFPSFLIILMAILLPSTTSTLTSPLSLQDYFPDTATTKIPNRPTPFSPDYHPECDIILPASYSSSSSSSMNNRKQNHFNEIMELSAPVINLDISGDHQSLPPPPPPSTPISTSYYYPGDTNDALSNDLLSMSNNGGALGGYGGALSSFRSSSASSESYRSSSASTINPILQKYFADITGHHIRKRSTYMMTGAGGIGHICINYDDINQAIHLAKISLGMYQIPQENNHLSSDYPKPEHVATVGELLVKASEILAQSFGLSKETIVYGLPRIDTTNTIIREICPSIMKPVKCEISKYRTLSGMCNNLEYPSWGSTRSAMLRYMPPDYADGLSAPRVSKNGQPLPPPRVVSFILHQADENDYDTEVTYLVIAWGQMVDHDLTFASMPKDKNDQSIKCCKYSEDQRHRNCYPIQMPNNDPYYKFYPKKCMDFVRSTAGVKPNCPLGPRHQINVVSSYLDADCIYGGAISTTKRIREFNGGRLKSTKVYRQMGLKDLLPAKVKNPDQGCERSGRTKNSYCFDTGDTRSNVQLQLTVLHTVWLRHHNQIADVLSEINPQWSDEKLFQETRRIVAAMIQHITYNEFLPIVVGRQTLTKYGLNLQKYGYYHGYDPKTNPGIRVEFQAAAFRFGHSIVPDTVDHSVRLASVLRQPFSLYHPGVLDSFIFGMINQPAYRVDATMANEITNHLFQKPGEQFGLDLAAINILRGREMGVPGYNYMREYCGMKRIKHFNDLYGLVHNETVQRYMQLYDHVDDIDFWSAGIAEFPLMGAMVGPTFACIIAEQFAQLRKGDRYWYENGQLATKFSMDQLSEIRKTKLARILCEASDDMETIQLYPLLAAHPTSNPRVNCADLPEMDLTSWRDSSSSSSSSAYMSYPDNIGDTASGGGGGGGISTIIDEYKAKSKAKAKA</sequence>
<dbReference type="Gene3D" id="1.10.640.10">
    <property type="entry name" value="Haem peroxidase domain superfamily, animal type"/>
    <property type="match status" value="1"/>
</dbReference>
<keyword evidence="1" id="KW-0575">Peroxidase</keyword>
<proteinExistence type="predicted"/>
<gene>
    <name evidence="3" type="ORF">DERP_014405</name>
</gene>
<dbReference type="InterPro" id="IPR010255">
    <property type="entry name" value="Haem_peroxidase_sf"/>
</dbReference>
<keyword evidence="1" id="KW-0560">Oxidoreductase</keyword>
<organism evidence="3 4">
    <name type="scientific">Dermatophagoides pteronyssinus</name>
    <name type="common">European house dust mite</name>
    <dbReference type="NCBI Taxonomy" id="6956"/>
    <lineage>
        <taxon>Eukaryota</taxon>
        <taxon>Metazoa</taxon>
        <taxon>Ecdysozoa</taxon>
        <taxon>Arthropoda</taxon>
        <taxon>Chelicerata</taxon>
        <taxon>Arachnida</taxon>
        <taxon>Acari</taxon>
        <taxon>Acariformes</taxon>
        <taxon>Sarcoptiformes</taxon>
        <taxon>Astigmata</taxon>
        <taxon>Psoroptidia</taxon>
        <taxon>Analgoidea</taxon>
        <taxon>Pyroglyphidae</taxon>
        <taxon>Dermatophagoidinae</taxon>
        <taxon>Dermatophagoides</taxon>
    </lineage>
</organism>
<dbReference type="InterPro" id="IPR037120">
    <property type="entry name" value="Haem_peroxidase_sf_animal"/>
</dbReference>
<evidence type="ECO:0000256" key="2">
    <source>
        <dbReference type="SAM" id="MobiDB-lite"/>
    </source>
</evidence>
<dbReference type="Pfam" id="PF03098">
    <property type="entry name" value="An_peroxidase"/>
    <property type="match status" value="1"/>
</dbReference>
<evidence type="ECO:0000313" key="4">
    <source>
        <dbReference type="Proteomes" id="UP000887458"/>
    </source>
</evidence>
<feature type="region of interest" description="Disordered" evidence="2">
    <location>
        <begin position="53"/>
        <end position="73"/>
    </location>
</feature>
<keyword evidence="4" id="KW-1185">Reference proteome</keyword>
<dbReference type="PRINTS" id="PR00457">
    <property type="entry name" value="ANPEROXIDASE"/>
</dbReference>
<dbReference type="InterPro" id="IPR019791">
    <property type="entry name" value="Haem_peroxidase_animal"/>
</dbReference>
<reference evidence="3 4" key="1">
    <citation type="journal article" date="2018" name="J. Allergy Clin. Immunol.">
        <title>High-quality assembly of Dermatophagoides pteronyssinus genome and transcriptome reveals a wide range of novel allergens.</title>
        <authorList>
            <person name="Liu X.Y."/>
            <person name="Yang K.Y."/>
            <person name="Wang M.Q."/>
            <person name="Kwok J.S."/>
            <person name="Zeng X."/>
            <person name="Yang Z."/>
            <person name="Xiao X.J."/>
            <person name="Lau C.P."/>
            <person name="Li Y."/>
            <person name="Huang Z.M."/>
            <person name="Ba J.G."/>
            <person name="Yim A.K."/>
            <person name="Ouyang C.Y."/>
            <person name="Ngai S.M."/>
            <person name="Chan T.F."/>
            <person name="Leung E.L."/>
            <person name="Liu L."/>
            <person name="Liu Z.G."/>
            <person name="Tsui S.K."/>
        </authorList>
    </citation>
    <scope>NUCLEOTIDE SEQUENCE [LARGE SCALE GENOMIC DNA]</scope>
    <source>
        <strain evidence="3">Derp</strain>
    </source>
</reference>
<reference evidence="3 4" key="2">
    <citation type="journal article" date="2022" name="Mol. Biol. Evol.">
        <title>Comparative Genomics Reveals Insights into the Divergent Evolution of Astigmatic Mites and Household Pest Adaptations.</title>
        <authorList>
            <person name="Xiong Q."/>
            <person name="Wan A.T."/>
            <person name="Liu X."/>
            <person name="Fung C.S."/>
            <person name="Xiao X."/>
            <person name="Malainual N."/>
            <person name="Hou J."/>
            <person name="Wang L."/>
            <person name="Wang M."/>
            <person name="Yang K.Y."/>
            <person name="Cui Y."/>
            <person name="Leung E.L."/>
            <person name="Nong W."/>
            <person name="Shin S.K."/>
            <person name="Au S.W."/>
            <person name="Jeong K.Y."/>
            <person name="Chew F.T."/>
            <person name="Hui J.H."/>
            <person name="Leung T.F."/>
            <person name="Tungtrongchitr A."/>
            <person name="Zhong N."/>
            <person name="Liu Z."/>
            <person name="Tsui S.K."/>
        </authorList>
    </citation>
    <scope>NUCLEOTIDE SEQUENCE [LARGE SCALE GENOMIC DNA]</scope>
    <source>
        <strain evidence="3">Derp</strain>
    </source>
</reference>
<accession>A0ABQ8J601</accession>
<dbReference type="EMBL" id="NJHN03000068">
    <property type="protein sequence ID" value="KAH9417942.1"/>
    <property type="molecule type" value="Genomic_DNA"/>
</dbReference>
<dbReference type="CDD" id="cd09823">
    <property type="entry name" value="peroxinectin_like"/>
    <property type="match status" value="1"/>
</dbReference>
<dbReference type="SUPFAM" id="SSF48113">
    <property type="entry name" value="Heme-dependent peroxidases"/>
    <property type="match status" value="1"/>
</dbReference>